<proteinExistence type="predicted"/>
<organism evidence="2 3">
    <name type="scientific">Potamilus streckersoni</name>
    <dbReference type="NCBI Taxonomy" id="2493646"/>
    <lineage>
        <taxon>Eukaryota</taxon>
        <taxon>Metazoa</taxon>
        <taxon>Spiralia</taxon>
        <taxon>Lophotrochozoa</taxon>
        <taxon>Mollusca</taxon>
        <taxon>Bivalvia</taxon>
        <taxon>Autobranchia</taxon>
        <taxon>Heteroconchia</taxon>
        <taxon>Palaeoheterodonta</taxon>
        <taxon>Unionida</taxon>
        <taxon>Unionoidea</taxon>
        <taxon>Unionidae</taxon>
        <taxon>Ambleminae</taxon>
        <taxon>Lampsilini</taxon>
        <taxon>Potamilus</taxon>
    </lineage>
</organism>
<keyword evidence="3" id="KW-1185">Reference proteome</keyword>
<keyword evidence="1" id="KW-0472">Membrane</keyword>
<sequence length="150" mass="17498">MSQSFTLGMKIFEIVTIEFRKTHLMRDKPIQIGPAVLDLSKMLMLHASLRFHQTTIRRQIHNAHVHHRFVTLILIMFTQISINITISLILAIIEKHVYCKDNKMKHGKFKDETYGIPITELIERRSKVFCVTLETYTIKKRAKGARKPGI</sequence>
<reference evidence="2" key="2">
    <citation type="journal article" date="2021" name="Genome Biol. Evol.">
        <title>Developing a high-quality reference genome for a parasitic bivalve with doubly uniparental inheritance (Bivalvia: Unionida).</title>
        <authorList>
            <person name="Smith C.H."/>
        </authorList>
    </citation>
    <scope>NUCLEOTIDE SEQUENCE</scope>
    <source>
        <strain evidence="2">CHS0354</strain>
        <tissue evidence="2">Mantle</tissue>
    </source>
</reference>
<name>A0AAE0RSI2_9BIVA</name>
<accession>A0AAE0RSI2</accession>
<evidence type="ECO:0000256" key="1">
    <source>
        <dbReference type="SAM" id="Phobius"/>
    </source>
</evidence>
<keyword evidence="1" id="KW-1133">Transmembrane helix</keyword>
<evidence type="ECO:0000313" key="3">
    <source>
        <dbReference type="Proteomes" id="UP001195483"/>
    </source>
</evidence>
<reference evidence="2" key="1">
    <citation type="journal article" date="2021" name="Genome Biol. Evol.">
        <title>A High-Quality Reference Genome for a Parasitic Bivalve with Doubly Uniparental Inheritance (Bivalvia: Unionida).</title>
        <authorList>
            <person name="Smith C.H."/>
        </authorList>
    </citation>
    <scope>NUCLEOTIDE SEQUENCE</scope>
    <source>
        <strain evidence="2">CHS0354</strain>
    </source>
</reference>
<gene>
    <name evidence="2" type="ORF">CHS0354_030251</name>
</gene>
<reference evidence="2" key="3">
    <citation type="submission" date="2023-05" db="EMBL/GenBank/DDBJ databases">
        <authorList>
            <person name="Smith C.H."/>
        </authorList>
    </citation>
    <scope>NUCLEOTIDE SEQUENCE</scope>
    <source>
        <strain evidence="2">CHS0354</strain>
        <tissue evidence="2">Mantle</tissue>
    </source>
</reference>
<dbReference type="EMBL" id="JAEAOA010001799">
    <property type="protein sequence ID" value="KAK3578827.1"/>
    <property type="molecule type" value="Genomic_DNA"/>
</dbReference>
<feature type="non-terminal residue" evidence="2">
    <location>
        <position position="150"/>
    </location>
</feature>
<dbReference type="AlphaFoldDB" id="A0AAE0RSI2"/>
<keyword evidence="1" id="KW-0812">Transmembrane</keyword>
<comment type="caution">
    <text evidence="2">The sequence shown here is derived from an EMBL/GenBank/DDBJ whole genome shotgun (WGS) entry which is preliminary data.</text>
</comment>
<feature type="transmembrane region" description="Helical" evidence="1">
    <location>
        <begin position="69"/>
        <end position="93"/>
    </location>
</feature>
<protein>
    <submittedName>
        <fullName evidence="2">Uncharacterized protein</fullName>
    </submittedName>
</protein>
<dbReference type="Proteomes" id="UP001195483">
    <property type="component" value="Unassembled WGS sequence"/>
</dbReference>
<evidence type="ECO:0000313" key="2">
    <source>
        <dbReference type="EMBL" id="KAK3578827.1"/>
    </source>
</evidence>